<evidence type="ECO:0000313" key="2">
    <source>
        <dbReference type="Proteomes" id="UP000092819"/>
    </source>
</evidence>
<dbReference type="AlphaFoldDB" id="A0A1C3JEL5"/>
<reference evidence="2" key="1">
    <citation type="submission" date="2016-06" db="EMBL/GenBank/DDBJ databases">
        <authorList>
            <person name="Rodrigo-Torres L."/>
            <person name="Arahal D.R."/>
        </authorList>
    </citation>
    <scope>NUCLEOTIDE SEQUENCE [LARGE SCALE GENOMIC DNA]</scope>
    <source>
        <strain evidence="2">CECT 7224</strain>
    </source>
</reference>
<protein>
    <submittedName>
        <fullName evidence="1">CRISPR-associated protein (Cas_Csy3)</fullName>
    </submittedName>
</protein>
<evidence type="ECO:0000313" key="1">
    <source>
        <dbReference type="EMBL" id="SBT13518.1"/>
    </source>
</evidence>
<proteinExistence type="predicted"/>
<organism evidence="1 2">
    <name type="scientific">Vibrio celticus</name>
    <dbReference type="NCBI Taxonomy" id="446372"/>
    <lineage>
        <taxon>Bacteria</taxon>
        <taxon>Pseudomonadati</taxon>
        <taxon>Pseudomonadota</taxon>
        <taxon>Gammaproteobacteria</taxon>
        <taxon>Vibrionales</taxon>
        <taxon>Vibrionaceae</taxon>
        <taxon>Vibrio</taxon>
    </lineage>
</organism>
<name>A0A1C3JEL5_9VIBR</name>
<dbReference type="InterPro" id="IPR013399">
    <property type="entry name" value="CRISPR-assoc_prot_Csy3"/>
</dbReference>
<gene>
    <name evidence="1" type="ORF">VCE7224_02267</name>
</gene>
<dbReference type="Proteomes" id="UP000092819">
    <property type="component" value="Unassembled WGS sequence"/>
</dbReference>
<sequence length="97" mass="11126">MSKLKLELVGGDEIYPSQEFLDSREDDVPTKQLATFELLTGKETVTFHVQEVGAALQSIDDWWHVTHGNDFYQLLRNTKSWIETKTASQTIHKLCLC</sequence>
<accession>A0A1C3JEL5</accession>
<dbReference type="EMBL" id="FLQZ01000043">
    <property type="protein sequence ID" value="SBT13518.1"/>
    <property type="molecule type" value="Genomic_DNA"/>
</dbReference>
<keyword evidence="2" id="KW-1185">Reference proteome</keyword>
<dbReference type="Pfam" id="PF09615">
    <property type="entry name" value="Cas_Csy3"/>
    <property type="match status" value="1"/>
</dbReference>